<proteinExistence type="predicted"/>
<name>A0A1H8XVZ7_9FIRM</name>
<sequence length="34" mass="4335">MGLFLLLFLYLTNSIYQDVIWHMEQMEYPWYKFT</sequence>
<accession>A0A1H8XVZ7</accession>
<dbReference type="EMBL" id="FODY01000031">
    <property type="protein sequence ID" value="SEP44059.1"/>
    <property type="molecule type" value="Genomic_DNA"/>
</dbReference>
<organism evidence="1 2">
    <name type="scientific">Propionispora vibrioides</name>
    <dbReference type="NCBI Taxonomy" id="112903"/>
    <lineage>
        <taxon>Bacteria</taxon>
        <taxon>Bacillati</taxon>
        <taxon>Bacillota</taxon>
        <taxon>Negativicutes</taxon>
        <taxon>Selenomonadales</taxon>
        <taxon>Sporomusaceae</taxon>
        <taxon>Propionispora</taxon>
    </lineage>
</organism>
<evidence type="ECO:0000313" key="1">
    <source>
        <dbReference type="EMBL" id="SEP44059.1"/>
    </source>
</evidence>
<protein>
    <submittedName>
        <fullName evidence="1">Uncharacterized protein</fullName>
    </submittedName>
</protein>
<dbReference type="STRING" id="112903.SAMN04490178_13137"/>
<keyword evidence="2" id="KW-1185">Reference proteome</keyword>
<dbReference type="AlphaFoldDB" id="A0A1H8XVZ7"/>
<gene>
    <name evidence="1" type="ORF">SAMN04490178_13137</name>
</gene>
<dbReference type="Proteomes" id="UP000198847">
    <property type="component" value="Unassembled WGS sequence"/>
</dbReference>
<reference evidence="1 2" key="1">
    <citation type="submission" date="2016-10" db="EMBL/GenBank/DDBJ databases">
        <authorList>
            <person name="de Groot N.N."/>
        </authorList>
    </citation>
    <scope>NUCLEOTIDE SEQUENCE [LARGE SCALE GENOMIC DNA]</scope>
    <source>
        <strain evidence="1 2">DSM 13305</strain>
    </source>
</reference>
<evidence type="ECO:0000313" key="2">
    <source>
        <dbReference type="Proteomes" id="UP000198847"/>
    </source>
</evidence>